<keyword evidence="1" id="KW-0732">Signal</keyword>
<name>A0A2T3ZGB0_TRIA4</name>
<sequence>MARFTRPPGFLHIFLSVGVKWLAHDSDIVAAEQQLYVACEKYDQIYGREEMWGITHSGSKFRIWAYQKGRPTLVAFFPVVRPEEEEEVFGKEEAYLDLVDSGPQFKRCWEYMIKNPQPDTGLFNAHHDWVKGNGSNECPAICVRPGFC</sequence>
<feature type="chain" id="PRO_5015427295" description="Fungal-type protein kinase domain-containing protein" evidence="1">
    <location>
        <begin position="24"/>
        <end position="148"/>
    </location>
</feature>
<feature type="signal peptide" evidence="1">
    <location>
        <begin position="1"/>
        <end position="23"/>
    </location>
</feature>
<accession>A0A2T3ZGB0</accession>
<evidence type="ECO:0000313" key="2">
    <source>
        <dbReference type="EMBL" id="PTB43845.1"/>
    </source>
</evidence>
<keyword evidence="3" id="KW-1185">Reference proteome</keyword>
<evidence type="ECO:0000313" key="3">
    <source>
        <dbReference type="Proteomes" id="UP000240493"/>
    </source>
</evidence>
<proteinExistence type="predicted"/>
<gene>
    <name evidence="2" type="ORF">M441DRAFT_54980</name>
</gene>
<protein>
    <recommendedName>
        <fullName evidence="4">Fungal-type protein kinase domain-containing protein</fullName>
    </recommendedName>
</protein>
<reference evidence="2 3" key="1">
    <citation type="submission" date="2016-07" db="EMBL/GenBank/DDBJ databases">
        <title>Multiple horizontal gene transfer events from other fungi enriched the ability of initially mycotrophic Trichoderma (Ascomycota) to feed on dead plant biomass.</title>
        <authorList>
            <consortium name="DOE Joint Genome Institute"/>
            <person name="Aerts A."/>
            <person name="Atanasova L."/>
            <person name="Chenthamara K."/>
            <person name="Zhang J."/>
            <person name="Grujic M."/>
            <person name="Henrissat B."/>
            <person name="Kuo A."/>
            <person name="Salamov A."/>
            <person name="Lipzen A."/>
            <person name="Labutti K."/>
            <person name="Barry K."/>
            <person name="Miao Y."/>
            <person name="Rahimi M.J."/>
            <person name="Shen Q."/>
            <person name="Grigoriev I.V."/>
            <person name="Kubicek C.P."/>
            <person name="Druzhinina I.S."/>
        </authorList>
    </citation>
    <scope>NUCLEOTIDE SEQUENCE [LARGE SCALE GENOMIC DNA]</scope>
    <source>
        <strain evidence="2 3">CBS 433.97</strain>
    </source>
</reference>
<organism evidence="2 3">
    <name type="scientific">Trichoderma asperellum (strain ATCC 204424 / CBS 433.97 / NBRC 101777)</name>
    <dbReference type="NCBI Taxonomy" id="1042311"/>
    <lineage>
        <taxon>Eukaryota</taxon>
        <taxon>Fungi</taxon>
        <taxon>Dikarya</taxon>
        <taxon>Ascomycota</taxon>
        <taxon>Pezizomycotina</taxon>
        <taxon>Sordariomycetes</taxon>
        <taxon>Hypocreomycetidae</taxon>
        <taxon>Hypocreales</taxon>
        <taxon>Hypocreaceae</taxon>
        <taxon>Trichoderma</taxon>
    </lineage>
</organism>
<dbReference type="AlphaFoldDB" id="A0A2T3ZGB0"/>
<evidence type="ECO:0000256" key="1">
    <source>
        <dbReference type="SAM" id="SignalP"/>
    </source>
</evidence>
<dbReference type="Proteomes" id="UP000240493">
    <property type="component" value="Unassembled WGS sequence"/>
</dbReference>
<evidence type="ECO:0008006" key="4">
    <source>
        <dbReference type="Google" id="ProtNLM"/>
    </source>
</evidence>
<dbReference type="EMBL" id="KZ679258">
    <property type="protein sequence ID" value="PTB43845.1"/>
    <property type="molecule type" value="Genomic_DNA"/>
</dbReference>